<dbReference type="InterPro" id="IPR011009">
    <property type="entry name" value="Kinase-like_dom_sf"/>
</dbReference>
<dbReference type="AlphaFoldDB" id="A0A9W7GH76"/>
<evidence type="ECO:0000313" key="2">
    <source>
        <dbReference type="EMBL" id="GMI45856.1"/>
    </source>
</evidence>
<dbReference type="InterPro" id="IPR036940">
    <property type="entry name" value="PI3/4_kinase_cat_sf"/>
</dbReference>
<dbReference type="SUPFAM" id="SSF56112">
    <property type="entry name" value="Protein kinase-like (PK-like)"/>
    <property type="match status" value="1"/>
</dbReference>
<dbReference type="Proteomes" id="UP001165065">
    <property type="component" value="Unassembled WGS sequence"/>
</dbReference>
<feature type="domain" description="PI3K/PI4K catalytic" evidence="1">
    <location>
        <begin position="200"/>
        <end position="282"/>
    </location>
</feature>
<accession>A0A9W7GH76</accession>
<dbReference type="OrthoDB" id="67688at2759"/>
<evidence type="ECO:0000259" key="1">
    <source>
        <dbReference type="Pfam" id="PF00454"/>
    </source>
</evidence>
<gene>
    <name evidence="2" type="ORF">TrCOL_g8416</name>
</gene>
<evidence type="ECO:0000313" key="3">
    <source>
        <dbReference type="Proteomes" id="UP001165065"/>
    </source>
</evidence>
<dbReference type="InterPro" id="IPR000403">
    <property type="entry name" value="PI3/4_kinase_cat_dom"/>
</dbReference>
<reference evidence="3" key="1">
    <citation type="journal article" date="2023" name="Commun. Biol.">
        <title>Genome analysis of Parmales, the sister group of diatoms, reveals the evolutionary specialization of diatoms from phago-mixotrophs to photoautotrophs.</title>
        <authorList>
            <person name="Ban H."/>
            <person name="Sato S."/>
            <person name="Yoshikawa S."/>
            <person name="Yamada K."/>
            <person name="Nakamura Y."/>
            <person name="Ichinomiya M."/>
            <person name="Sato N."/>
            <person name="Blanc-Mathieu R."/>
            <person name="Endo H."/>
            <person name="Kuwata A."/>
            <person name="Ogata H."/>
        </authorList>
    </citation>
    <scope>NUCLEOTIDE SEQUENCE [LARGE SCALE GENOMIC DNA]</scope>
</reference>
<dbReference type="Gene3D" id="1.10.1070.11">
    <property type="entry name" value="Phosphatidylinositol 3-/4-kinase, catalytic domain"/>
    <property type="match status" value="1"/>
</dbReference>
<protein>
    <recommendedName>
        <fullName evidence="1">PI3K/PI4K catalytic domain-containing protein</fullName>
    </recommendedName>
</protein>
<organism evidence="2 3">
    <name type="scientific">Triparma columacea</name>
    <dbReference type="NCBI Taxonomy" id="722753"/>
    <lineage>
        <taxon>Eukaryota</taxon>
        <taxon>Sar</taxon>
        <taxon>Stramenopiles</taxon>
        <taxon>Ochrophyta</taxon>
        <taxon>Bolidophyceae</taxon>
        <taxon>Parmales</taxon>
        <taxon>Triparmaceae</taxon>
        <taxon>Triparma</taxon>
    </lineage>
</organism>
<proteinExistence type="predicted"/>
<keyword evidence="3" id="KW-1185">Reference proteome</keyword>
<dbReference type="Pfam" id="PF00454">
    <property type="entry name" value="PI3_PI4_kinase"/>
    <property type="match status" value="1"/>
</dbReference>
<dbReference type="EMBL" id="BRYA01000269">
    <property type="protein sequence ID" value="GMI45856.1"/>
    <property type="molecule type" value="Genomic_DNA"/>
</dbReference>
<name>A0A9W7GH76_9STRA</name>
<comment type="caution">
    <text evidence="2">The sequence shown here is derived from an EMBL/GenBank/DDBJ whole genome shotgun (WGS) entry which is preliminary data.</text>
</comment>
<sequence>MSIESLELNNSLTTEVTLHGVKGIILCEPTIVLSHREVFNLSSVKWYYSFALDIPRVSRVLGGYVEGDKEWRRGAMKAIRGAESTEELRRRIKSFNVKMERKTNTQPPFTLHPSRSHVVKSRGLGSVYKVYLTTPSSSSGHSCGYAVKGGWSKEENVGNGFVGLCGRLLGEDNLGLGGGEGEFQDGWGRWWEGGKEMGEIRNGEGGGVLSYLQSFNRSPGSPFSLPPTVVQNYRRSLSFYAVTSYVLGLGDRHLWNVLLTPLGWVRNVDFEFLFCSDPKFYEELRVLGIADPGLGDGWERGGEEMYQGLRLEWRSLLCFLAVAGEYLYGEDLGRRRRVLAGVVRRLMLGRGEEEARERWREVVRNAKSRWIGPMAVDVMHGWGT</sequence>